<keyword evidence="2" id="KW-1185">Reference proteome</keyword>
<sequence>MLCPEVWDFDSALKNTHIHRKSGNEILEHCEDVISNHHLNHHVSVLISDCESIPEDLSNILKTDCEYYRVHLPLASLIDKEFIDLFILAGGEVSALSIGTRLDADDCSAALLPSGHFVLSVGGDRFRSLGIEGVATSPDRYGIVIDLRKPYFKPGKSNYDRTLRSLSKFDPVNFDFIIAWEPHDEKICPSTIAKYLADKGYRVQQCQPHFEYKVDNAVSIPSLRETPETELLEWLGAHSLGVFRKDSSITSPETAEYLSSYEAPTDCTKSKKTILFQWTGFFTRKRFVHLFKKLRHYSSEKLKDSSWISLTVQGFMDSPVAWKCTPHGLYRNSDEQYTIFIEKEKLQCMAVLPSNGKIK</sequence>
<dbReference type="PANTHER" id="PTHR15396">
    <property type="entry name" value="RIBONUCLEASE P PROTEIN SUBUNIT P40"/>
    <property type="match status" value="1"/>
</dbReference>
<dbReference type="EMBL" id="QKKF02011155">
    <property type="protein sequence ID" value="RZF44288.1"/>
    <property type="molecule type" value="Genomic_DNA"/>
</dbReference>
<dbReference type="GO" id="GO:0000447">
    <property type="term" value="P:endonucleolytic cleavage in ITS1 to separate SSU-rRNA from 5.8S rRNA and LSU-rRNA from tricistronic rRNA transcript (SSU-rRNA, 5.8S rRNA, LSU-rRNA)"/>
    <property type="evidence" value="ECO:0007669"/>
    <property type="project" value="TreeGrafter"/>
</dbReference>
<proteinExistence type="predicted"/>
<dbReference type="InParanoid" id="A0A482XG73"/>
<dbReference type="SMR" id="A0A482XG73"/>
<comment type="caution">
    <text evidence="1">The sequence shown here is derived from an EMBL/GenBank/DDBJ whole genome shotgun (WGS) entry which is preliminary data.</text>
</comment>
<reference evidence="1 2" key="1">
    <citation type="journal article" date="2017" name="Gigascience">
        <title>Genome sequence of the small brown planthopper, Laodelphax striatellus.</title>
        <authorList>
            <person name="Zhu J."/>
            <person name="Jiang F."/>
            <person name="Wang X."/>
            <person name="Yang P."/>
            <person name="Bao Y."/>
            <person name="Zhao W."/>
            <person name="Wang W."/>
            <person name="Lu H."/>
            <person name="Wang Q."/>
            <person name="Cui N."/>
            <person name="Li J."/>
            <person name="Chen X."/>
            <person name="Luo L."/>
            <person name="Yu J."/>
            <person name="Kang L."/>
            <person name="Cui F."/>
        </authorList>
    </citation>
    <scope>NUCLEOTIDE SEQUENCE [LARGE SCALE GENOMIC DNA]</scope>
    <source>
        <strain evidence="1">Lst14</strain>
    </source>
</reference>
<protein>
    <submittedName>
        <fullName evidence="1">Uncharacterized protein</fullName>
    </submittedName>
</protein>
<dbReference type="Proteomes" id="UP000291343">
    <property type="component" value="Unassembled WGS sequence"/>
</dbReference>
<dbReference type="PANTHER" id="PTHR15396:SF1">
    <property type="entry name" value="RIBONUCLEASE P PROTEIN SUBUNIT P40"/>
    <property type="match status" value="1"/>
</dbReference>
<dbReference type="GO" id="GO:0030681">
    <property type="term" value="C:multimeric ribonuclease P complex"/>
    <property type="evidence" value="ECO:0007669"/>
    <property type="project" value="TreeGrafter"/>
</dbReference>
<dbReference type="STRING" id="195883.A0A482XG73"/>
<dbReference type="OrthoDB" id="446759at2759"/>
<dbReference type="GO" id="GO:0000171">
    <property type="term" value="F:ribonuclease MRP activity"/>
    <property type="evidence" value="ECO:0007669"/>
    <property type="project" value="TreeGrafter"/>
</dbReference>
<dbReference type="GO" id="GO:0004526">
    <property type="term" value="F:ribonuclease P activity"/>
    <property type="evidence" value="ECO:0007669"/>
    <property type="project" value="TreeGrafter"/>
</dbReference>
<organism evidence="1 2">
    <name type="scientific">Laodelphax striatellus</name>
    <name type="common">Small brown planthopper</name>
    <name type="synonym">Delphax striatella</name>
    <dbReference type="NCBI Taxonomy" id="195883"/>
    <lineage>
        <taxon>Eukaryota</taxon>
        <taxon>Metazoa</taxon>
        <taxon>Ecdysozoa</taxon>
        <taxon>Arthropoda</taxon>
        <taxon>Hexapoda</taxon>
        <taxon>Insecta</taxon>
        <taxon>Pterygota</taxon>
        <taxon>Neoptera</taxon>
        <taxon>Paraneoptera</taxon>
        <taxon>Hemiptera</taxon>
        <taxon>Auchenorrhyncha</taxon>
        <taxon>Fulgoroidea</taxon>
        <taxon>Delphacidae</taxon>
        <taxon>Criomorphinae</taxon>
        <taxon>Laodelphax</taxon>
    </lineage>
</organism>
<evidence type="ECO:0000313" key="1">
    <source>
        <dbReference type="EMBL" id="RZF44288.1"/>
    </source>
</evidence>
<accession>A0A482XG73</accession>
<dbReference type="InterPro" id="IPR013893">
    <property type="entry name" value="RNase_P_Rpp40"/>
</dbReference>
<dbReference type="GO" id="GO:0000172">
    <property type="term" value="C:ribonuclease MRP complex"/>
    <property type="evidence" value="ECO:0007669"/>
    <property type="project" value="TreeGrafter"/>
</dbReference>
<gene>
    <name evidence="1" type="ORF">LSTR_LSTR006838</name>
</gene>
<name>A0A482XG73_LAOST</name>
<dbReference type="GO" id="GO:0001682">
    <property type="term" value="P:tRNA 5'-leader removal"/>
    <property type="evidence" value="ECO:0007669"/>
    <property type="project" value="InterPro"/>
</dbReference>
<evidence type="ECO:0000313" key="2">
    <source>
        <dbReference type="Proteomes" id="UP000291343"/>
    </source>
</evidence>
<dbReference type="Pfam" id="PF08584">
    <property type="entry name" value="Ribonuc_P_40"/>
    <property type="match status" value="1"/>
</dbReference>
<dbReference type="AlphaFoldDB" id="A0A482XG73"/>